<sequence>MPDTTTLAAFLAATVALVAIPGPNLLYIVACSVSGGRKAGVVSALGVETGTLVHVLLAVAGLSTVVSQAPVVLAVIKYAGAAYLVYLGVRAILAARSATEAHTVTPPPGLFRSFVDGMLVNLLNPKVILFFLAFLPQFTGPSPSRASMLLLGVIFFAVALVMDLAYAFLGGLLKPTASQWPNRIAATVYIGLAGYAVIA</sequence>
<comment type="caution">
    <text evidence="7">The sequence shown here is derived from an EMBL/GenBank/DDBJ whole genome shotgun (WGS) entry which is preliminary data.</text>
</comment>
<accession>A0A4Q7KY74</accession>
<keyword evidence="2" id="KW-1003">Cell membrane</keyword>
<evidence type="ECO:0000256" key="6">
    <source>
        <dbReference type="SAM" id="Phobius"/>
    </source>
</evidence>
<evidence type="ECO:0000313" key="7">
    <source>
        <dbReference type="EMBL" id="RZS40971.1"/>
    </source>
</evidence>
<keyword evidence="5 6" id="KW-0472">Membrane</keyword>
<evidence type="ECO:0000256" key="5">
    <source>
        <dbReference type="ARBA" id="ARBA00023136"/>
    </source>
</evidence>
<keyword evidence="3 6" id="KW-0812">Transmembrane</keyword>
<dbReference type="RefSeq" id="WP_130343950.1">
    <property type="nucleotide sequence ID" value="NZ_SGWQ01000003.1"/>
</dbReference>
<reference evidence="7 8" key="1">
    <citation type="submission" date="2019-02" db="EMBL/GenBank/DDBJ databases">
        <title>Genomic Encyclopedia of Type Strains, Phase IV (KMG-IV): sequencing the most valuable type-strain genomes for metagenomic binning, comparative biology and taxonomic classification.</title>
        <authorList>
            <person name="Goeker M."/>
        </authorList>
    </citation>
    <scope>NUCLEOTIDE SEQUENCE [LARGE SCALE GENOMIC DNA]</scope>
    <source>
        <strain evidence="7 8">DSM 101727</strain>
    </source>
</reference>
<evidence type="ECO:0000256" key="1">
    <source>
        <dbReference type="ARBA" id="ARBA00004651"/>
    </source>
</evidence>
<dbReference type="GO" id="GO:0005886">
    <property type="term" value="C:plasma membrane"/>
    <property type="evidence" value="ECO:0007669"/>
    <property type="project" value="UniProtKB-SubCell"/>
</dbReference>
<organism evidence="7 8">
    <name type="scientific">Herbihabitans rhizosphaerae</name>
    <dbReference type="NCBI Taxonomy" id="1872711"/>
    <lineage>
        <taxon>Bacteria</taxon>
        <taxon>Bacillati</taxon>
        <taxon>Actinomycetota</taxon>
        <taxon>Actinomycetes</taxon>
        <taxon>Pseudonocardiales</taxon>
        <taxon>Pseudonocardiaceae</taxon>
        <taxon>Herbihabitans</taxon>
    </lineage>
</organism>
<feature type="transmembrane region" description="Helical" evidence="6">
    <location>
        <begin position="147"/>
        <end position="168"/>
    </location>
</feature>
<dbReference type="Pfam" id="PF01810">
    <property type="entry name" value="LysE"/>
    <property type="match status" value="1"/>
</dbReference>
<dbReference type="Proteomes" id="UP000294257">
    <property type="component" value="Unassembled WGS sequence"/>
</dbReference>
<feature type="transmembrane region" description="Helical" evidence="6">
    <location>
        <begin position="41"/>
        <end position="65"/>
    </location>
</feature>
<dbReference type="PIRSF" id="PIRSF006324">
    <property type="entry name" value="LeuE"/>
    <property type="match status" value="1"/>
</dbReference>
<dbReference type="EMBL" id="SGWQ01000003">
    <property type="protein sequence ID" value="RZS40971.1"/>
    <property type="molecule type" value="Genomic_DNA"/>
</dbReference>
<name>A0A4Q7KY74_9PSEU</name>
<dbReference type="GO" id="GO:0015171">
    <property type="term" value="F:amino acid transmembrane transporter activity"/>
    <property type="evidence" value="ECO:0007669"/>
    <property type="project" value="TreeGrafter"/>
</dbReference>
<dbReference type="PANTHER" id="PTHR30086:SF20">
    <property type="entry name" value="ARGININE EXPORTER PROTEIN ARGO-RELATED"/>
    <property type="match status" value="1"/>
</dbReference>
<dbReference type="PANTHER" id="PTHR30086">
    <property type="entry name" value="ARGININE EXPORTER PROTEIN ARGO"/>
    <property type="match status" value="1"/>
</dbReference>
<feature type="transmembrane region" description="Helical" evidence="6">
    <location>
        <begin position="71"/>
        <end position="93"/>
    </location>
</feature>
<gene>
    <name evidence="7" type="ORF">EV193_103289</name>
</gene>
<evidence type="ECO:0000256" key="3">
    <source>
        <dbReference type="ARBA" id="ARBA00022692"/>
    </source>
</evidence>
<keyword evidence="8" id="KW-1185">Reference proteome</keyword>
<feature type="transmembrane region" description="Helical" evidence="6">
    <location>
        <begin position="180"/>
        <end position="198"/>
    </location>
</feature>
<proteinExistence type="predicted"/>
<evidence type="ECO:0000256" key="4">
    <source>
        <dbReference type="ARBA" id="ARBA00022989"/>
    </source>
</evidence>
<evidence type="ECO:0000256" key="2">
    <source>
        <dbReference type="ARBA" id="ARBA00022475"/>
    </source>
</evidence>
<keyword evidence="4 6" id="KW-1133">Transmembrane helix</keyword>
<dbReference type="InterPro" id="IPR001123">
    <property type="entry name" value="LeuE-type"/>
</dbReference>
<dbReference type="OrthoDB" id="3175972at2"/>
<feature type="transmembrane region" description="Helical" evidence="6">
    <location>
        <begin position="114"/>
        <end position="135"/>
    </location>
</feature>
<protein>
    <submittedName>
        <fullName evidence="7">Threonine/homoserine/homoserine lactone efflux protein</fullName>
    </submittedName>
</protein>
<dbReference type="AlphaFoldDB" id="A0A4Q7KY74"/>
<comment type="subcellular location">
    <subcellularLocation>
        <location evidence="1">Cell membrane</location>
        <topology evidence="1">Multi-pass membrane protein</topology>
    </subcellularLocation>
</comment>
<feature type="transmembrane region" description="Helical" evidence="6">
    <location>
        <begin position="6"/>
        <end position="29"/>
    </location>
</feature>
<evidence type="ECO:0000313" key="8">
    <source>
        <dbReference type="Proteomes" id="UP000294257"/>
    </source>
</evidence>